<evidence type="ECO:0000313" key="2">
    <source>
        <dbReference type="EMBL" id="PNR50929.1"/>
    </source>
</evidence>
<dbReference type="OMA" id="PFRELMH"/>
<dbReference type="PANTHER" id="PTHR45856">
    <property type="entry name" value="ALPHA/BETA-HYDROLASES SUPERFAMILY PROTEIN"/>
    <property type="match status" value="1"/>
</dbReference>
<dbReference type="SUPFAM" id="SSF53474">
    <property type="entry name" value="alpha/beta-Hydrolases"/>
    <property type="match status" value="1"/>
</dbReference>
<dbReference type="RefSeq" id="XP_024381391.1">
    <property type="nucleotide sequence ID" value="XM_024525623.2"/>
</dbReference>
<dbReference type="CDD" id="cd00519">
    <property type="entry name" value="Lipase_3"/>
    <property type="match status" value="1"/>
</dbReference>
<name>A0A2K1KAY3_PHYPA</name>
<evidence type="ECO:0000259" key="1">
    <source>
        <dbReference type="Pfam" id="PF01764"/>
    </source>
</evidence>
<dbReference type="Gene3D" id="3.40.50.1820">
    <property type="entry name" value="alpha/beta hydrolase"/>
    <property type="match status" value="1"/>
</dbReference>
<dbReference type="InterPro" id="IPR029058">
    <property type="entry name" value="AB_hydrolase_fold"/>
</dbReference>
<dbReference type="GeneID" id="112285089"/>
<protein>
    <recommendedName>
        <fullName evidence="1">Fungal lipase-type domain-containing protein</fullName>
    </recommendedName>
</protein>
<reference evidence="2 4" key="2">
    <citation type="journal article" date="2018" name="Plant J.">
        <title>The Physcomitrella patens chromosome-scale assembly reveals moss genome structure and evolution.</title>
        <authorList>
            <person name="Lang D."/>
            <person name="Ullrich K.K."/>
            <person name="Murat F."/>
            <person name="Fuchs J."/>
            <person name="Jenkins J."/>
            <person name="Haas F.B."/>
            <person name="Piednoel M."/>
            <person name="Gundlach H."/>
            <person name="Van Bel M."/>
            <person name="Meyberg R."/>
            <person name="Vives C."/>
            <person name="Morata J."/>
            <person name="Symeonidi A."/>
            <person name="Hiss M."/>
            <person name="Muchero W."/>
            <person name="Kamisugi Y."/>
            <person name="Saleh O."/>
            <person name="Blanc G."/>
            <person name="Decker E.L."/>
            <person name="van Gessel N."/>
            <person name="Grimwood J."/>
            <person name="Hayes R.D."/>
            <person name="Graham S.W."/>
            <person name="Gunter L.E."/>
            <person name="McDaniel S.F."/>
            <person name="Hoernstein S.N.W."/>
            <person name="Larsson A."/>
            <person name="Li F.W."/>
            <person name="Perroud P.F."/>
            <person name="Phillips J."/>
            <person name="Ranjan P."/>
            <person name="Rokshar D.S."/>
            <person name="Rothfels C.J."/>
            <person name="Schneider L."/>
            <person name="Shu S."/>
            <person name="Stevenson D.W."/>
            <person name="Thummler F."/>
            <person name="Tillich M."/>
            <person name="Villarreal Aguilar J.C."/>
            <person name="Widiez T."/>
            <person name="Wong G.K."/>
            <person name="Wymore A."/>
            <person name="Zhang Y."/>
            <person name="Zimmer A.D."/>
            <person name="Quatrano R.S."/>
            <person name="Mayer K.F.X."/>
            <person name="Goodstein D."/>
            <person name="Casacuberta J.M."/>
            <person name="Vandepoele K."/>
            <person name="Reski R."/>
            <person name="Cuming A.C."/>
            <person name="Tuskan G.A."/>
            <person name="Maumus F."/>
            <person name="Salse J."/>
            <person name="Schmutz J."/>
            <person name="Rensing S.A."/>
        </authorList>
    </citation>
    <scope>NUCLEOTIDE SEQUENCE [LARGE SCALE GENOMIC DNA]</scope>
    <source>
        <strain evidence="3 4">cv. Gransden 2004</strain>
    </source>
</reference>
<dbReference type="Pfam" id="PF01764">
    <property type="entry name" value="Lipase_3"/>
    <property type="match status" value="1"/>
</dbReference>
<dbReference type="EnsemblPlants" id="Pp3c7_7930V3.2">
    <property type="protein sequence ID" value="Pp3c7_7930V3.2"/>
    <property type="gene ID" value="Pp3c7_7930"/>
</dbReference>
<dbReference type="GO" id="GO:0006629">
    <property type="term" value="P:lipid metabolic process"/>
    <property type="evidence" value="ECO:0007669"/>
    <property type="project" value="InterPro"/>
</dbReference>
<dbReference type="Gramene" id="Pp3c7_7930V3.1">
    <property type="protein sequence ID" value="Pp3c7_7930V3.1"/>
    <property type="gene ID" value="Pp3c7_7930"/>
</dbReference>
<dbReference type="STRING" id="3218.A0A2K1KAY3"/>
<dbReference type="InterPro" id="IPR051218">
    <property type="entry name" value="Sec_MonoDiacylglyc_Lipase"/>
</dbReference>
<keyword evidence="4" id="KW-1185">Reference proteome</keyword>
<organism evidence="2">
    <name type="scientific">Physcomitrium patens</name>
    <name type="common">Spreading-leaved earth moss</name>
    <name type="synonym">Physcomitrella patens</name>
    <dbReference type="NCBI Taxonomy" id="3218"/>
    <lineage>
        <taxon>Eukaryota</taxon>
        <taxon>Viridiplantae</taxon>
        <taxon>Streptophyta</taxon>
        <taxon>Embryophyta</taxon>
        <taxon>Bryophyta</taxon>
        <taxon>Bryophytina</taxon>
        <taxon>Bryopsida</taxon>
        <taxon>Funariidae</taxon>
        <taxon>Funariales</taxon>
        <taxon>Funariaceae</taxon>
        <taxon>Physcomitrium</taxon>
    </lineage>
</organism>
<dbReference type="KEGG" id="ppp:112285089"/>
<dbReference type="PANTHER" id="PTHR45856:SF21">
    <property type="entry name" value="FUNGAL LIPASE-LIKE DOMAIN-CONTAINING PROTEIN"/>
    <property type="match status" value="1"/>
</dbReference>
<dbReference type="PaxDb" id="3218-PP1S42_138V6.1"/>
<proteinExistence type="predicted"/>
<dbReference type="OrthoDB" id="438440at2759"/>
<dbReference type="AlphaFoldDB" id="A0A2K1KAY3"/>
<dbReference type="EMBL" id="ABEU02000007">
    <property type="protein sequence ID" value="PNR50929.1"/>
    <property type="molecule type" value="Genomic_DNA"/>
</dbReference>
<dbReference type="InterPro" id="IPR002921">
    <property type="entry name" value="Fungal_lipase-type"/>
</dbReference>
<evidence type="ECO:0000313" key="4">
    <source>
        <dbReference type="Proteomes" id="UP000006727"/>
    </source>
</evidence>
<gene>
    <name evidence="3" type="primary">LOC112285089</name>
    <name evidence="2" type="ORF">PHYPA_010115</name>
</gene>
<dbReference type="Gramene" id="Pp3c7_7930V3.2">
    <property type="protein sequence ID" value="Pp3c7_7930V3.2"/>
    <property type="gene ID" value="Pp3c7_7930"/>
</dbReference>
<evidence type="ECO:0000313" key="3">
    <source>
        <dbReference type="EnsemblPlants" id="Pp3c7_7930V3.1"/>
    </source>
</evidence>
<dbReference type="Proteomes" id="UP000006727">
    <property type="component" value="Chromosome 7"/>
</dbReference>
<sequence length="507" mass="57522">MASLGKIIKDDRHPTWLVDSIILSAVVYSPKPADELKLMEREYGLPSTANYEFIPDEVLRENGFGHCKQPLLVVRSLADNHYVVACRGTNDVSDALVDLNFMQRTMTLLPGAAHGGFLDRARSIPLEYFRRLLIRGERLVLTGHSLGGAVASLLTLRLLESTGKWCHDQVQCYTFGCPFFADYRLARYINKRYKRHLVHIVSRNDIVPKVMPVAFTIYTIWAGLGVGPFRELMHLTRVALLFAQVLKVKPKKLPFVVAGTQAMTWLPSLLRFLLHRTLALALSHQSGSGYAFAGHMVLLDTETNFLEYADMERWKMGNHLSFHMNMGSMEGVKEHSLLSYIDHVFGVESIKQATRMQDMDVFAALRQHEEGGDDPSNPKVEVCTTTLNVKWPKGKKAQKQLLLQKKEAKGPLGHKKTLISRSLTMRPELEQKPSAKALKSRVACLIFARRMDETHPKRFRMQKQQRGLLKQVGRSFHSITKFVHRFDGLFLASSVICIGAQLKLWLF</sequence>
<dbReference type="EnsemblPlants" id="Pp3c7_7930V3.1">
    <property type="protein sequence ID" value="Pp3c7_7930V3.1"/>
    <property type="gene ID" value="Pp3c7_7930"/>
</dbReference>
<reference evidence="3" key="3">
    <citation type="submission" date="2020-12" db="UniProtKB">
        <authorList>
            <consortium name="EnsemblPlants"/>
        </authorList>
    </citation>
    <scope>IDENTIFICATION</scope>
</reference>
<accession>A0A2K1KAY3</accession>
<reference evidence="2 4" key="1">
    <citation type="journal article" date="2008" name="Science">
        <title>The Physcomitrella genome reveals evolutionary insights into the conquest of land by plants.</title>
        <authorList>
            <person name="Rensing S."/>
            <person name="Lang D."/>
            <person name="Zimmer A."/>
            <person name="Terry A."/>
            <person name="Salamov A."/>
            <person name="Shapiro H."/>
            <person name="Nishiyama T."/>
            <person name="Perroud P.-F."/>
            <person name="Lindquist E."/>
            <person name="Kamisugi Y."/>
            <person name="Tanahashi T."/>
            <person name="Sakakibara K."/>
            <person name="Fujita T."/>
            <person name="Oishi K."/>
            <person name="Shin-I T."/>
            <person name="Kuroki Y."/>
            <person name="Toyoda A."/>
            <person name="Suzuki Y."/>
            <person name="Hashimoto A."/>
            <person name="Yamaguchi K."/>
            <person name="Sugano A."/>
            <person name="Kohara Y."/>
            <person name="Fujiyama A."/>
            <person name="Anterola A."/>
            <person name="Aoki S."/>
            <person name="Ashton N."/>
            <person name="Barbazuk W.B."/>
            <person name="Barker E."/>
            <person name="Bennetzen J."/>
            <person name="Bezanilla M."/>
            <person name="Blankenship R."/>
            <person name="Cho S.H."/>
            <person name="Dutcher S."/>
            <person name="Estelle M."/>
            <person name="Fawcett J.A."/>
            <person name="Gundlach H."/>
            <person name="Hanada K."/>
            <person name="Heyl A."/>
            <person name="Hicks K.A."/>
            <person name="Hugh J."/>
            <person name="Lohr M."/>
            <person name="Mayer K."/>
            <person name="Melkozernov A."/>
            <person name="Murata T."/>
            <person name="Nelson D."/>
            <person name="Pils B."/>
            <person name="Prigge M."/>
            <person name="Reiss B."/>
            <person name="Renner T."/>
            <person name="Rombauts S."/>
            <person name="Rushton P."/>
            <person name="Sanderfoot A."/>
            <person name="Schween G."/>
            <person name="Shiu S.-H."/>
            <person name="Stueber K."/>
            <person name="Theodoulou F.L."/>
            <person name="Tu H."/>
            <person name="Van de Peer Y."/>
            <person name="Verrier P.J."/>
            <person name="Waters E."/>
            <person name="Wood A."/>
            <person name="Yang L."/>
            <person name="Cove D."/>
            <person name="Cuming A."/>
            <person name="Hasebe M."/>
            <person name="Lucas S."/>
            <person name="Mishler D.B."/>
            <person name="Reski R."/>
            <person name="Grigoriev I."/>
            <person name="Quatrano R.S."/>
            <person name="Boore J.L."/>
        </authorList>
    </citation>
    <scope>NUCLEOTIDE SEQUENCE [LARGE SCALE GENOMIC DNA]</scope>
    <source>
        <strain evidence="3 4">cv. Gransden 2004</strain>
    </source>
</reference>
<feature type="domain" description="Fungal lipase-type" evidence="1">
    <location>
        <begin position="83"/>
        <end position="213"/>
    </location>
</feature>